<dbReference type="EMBL" id="QMFB01000016">
    <property type="protein sequence ID" value="RAV18545.1"/>
    <property type="molecule type" value="Genomic_DNA"/>
</dbReference>
<gene>
    <name evidence="2" type="ORF">DQG23_24910</name>
</gene>
<protein>
    <submittedName>
        <fullName evidence="2">Uncharacterized protein</fullName>
    </submittedName>
</protein>
<keyword evidence="1" id="KW-0812">Transmembrane</keyword>
<reference evidence="2 3" key="1">
    <citation type="journal article" date="2009" name="Int. J. Syst. Evol. Microbiol.">
        <title>Paenibacillus contaminans sp. nov., isolated from a contaminated laboratory plate.</title>
        <authorList>
            <person name="Chou J.H."/>
            <person name="Lee J.H."/>
            <person name="Lin M.C."/>
            <person name="Chang P.S."/>
            <person name="Arun A.B."/>
            <person name="Young C.C."/>
            <person name="Chen W.M."/>
        </authorList>
    </citation>
    <scope>NUCLEOTIDE SEQUENCE [LARGE SCALE GENOMIC DNA]</scope>
    <source>
        <strain evidence="2 3">CKOBP-6</strain>
    </source>
</reference>
<keyword evidence="1" id="KW-0472">Membrane</keyword>
<keyword evidence="1" id="KW-1133">Transmembrane helix</keyword>
<organism evidence="2 3">
    <name type="scientific">Paenibacillus contaminans</name>
    <dbReference type="NCBI Taxonomy" id="450362"/>
    <lineage>
        <taxon>Bacteria</taxon>
        <taxon>Bacillati</taxon>
        <taxon>Bacillota</taxon>
        <taxon>Bacilli</taxon>
        <taxon>Bacillales</taxon>
        <taxon>Paenibacillaceae</taxon>
        <taxon>Paenibacillus</taxon>
    </lineage>
</organism>
<evidence type="ECO:0000256" key="1">
    <source>
        <dbReference type="SAM" id="Phobius"/>
    </source>
</evidence>
<comment type="caution">
    <text evidence="2">The sequence shown here is derived from an EMBL/GenBank/DDBJ whole genome shotgun (WGS) entry which is preliminary data.</text>
</comment>
<name>A0A329MEZ7_9BACL</name>
<sequence>MTHKEARYGNNTMRFPYFSSRSNGGASMKEKQTAFEDSFIGFSDAIEKIIVYIVYALIIGLIVSQALLQSSTVRSRITKVDTLEGVHYENVSKR</sequence>
<feature type="transmembrane region" description="Helical" evidence="1">
    <location>
        <begin position="49"/>
        <end position="68"/>
    </location>
</feature>
<proteinExistence type="predicted"/>
<accession>A0A329MEZ7</accession>
<evidence type="ECO:0000313" key="3">
    <source>
        <dbReference type="Proteomes" id="UP000250369"/>
    </source>
</evidence>
<dbReference type="Proteomes" id="UP000250369">
    <property type="component" value="Unassembled WGS sequence"/>
</dbReference>
<evidence type="ECO:0000313" key="2">
    <source>
        <dbReference type="EMBL" id="RAV18545.1"/>
    </source>
</evidence>
<dbReference type="AlphaFoldDB" id="A0A329MEZ7"/>
<keyword evidence="3" id="KW-1185">Reference proteome</keyword>